<dbReference type="InterPro" id="IPR027417">
    <property type="entry name" value="P-loop_NTPase"/>
</dbReference>
<keyword evidence="2" id="KW-0547">Nucleotide-binding</keyword>
<sequence>MAKTATEERIKRLKAHLERENPALAEVVEQFQELDIVARKLGFMSEDDSYATQISWWPVVAVLGTFSAGKSTFLNEYLGHQLQRTGNQAVDDKFTVICYGSDEAPKQLPGLALDSDPRFPFYQISQSIESDATGEGKRIDSYLQLKTCNAEVLRGKILIDSPGFDADKQRDATLLITDHIIGLSDLVLVFFDARHPEPGAMTDTLEHLVANTINRQDSDKFLYILNQIDNTVREDNPEEVVAAWQRAMAQSGLTAGRFFRIYSEEAAVPIDDQQIKERMKAKRDEDLGDIKNRIQQLDVNRAYRVTGMLEQSAKHLRDVLVPELIKARRLWFKRSRWLNGIVFGAMIIAFAYWSLSTGSWDGVIFRPLADMAPLIQLVLVGAAAIALAMLYGHLRLMAGRSVLRKLKRESSPGVDGKRLTMAFERNLDSWSKHLSAGHPHNWSGRLQRRLDKLIASADTLVQKLNDRFTRPSGANDQ</sequence>
<keyword evidence="9" id="KW-1185">Reference proteome</keyword>
<keyword evidence="6" id="KW-1133">Transmembrane helix</keyword>
<dbReference type="InterPro" id="IPR027094">
    <property type="entry name" value="Mitofusin_fam"/>
</dbReference>
<evidence type="ECO:0000313" key="9">
    <source>
        <dbReference type="Proteomes" id="UP000175669"/>
    </source>
</evidence>
<organism evidence="8 9">
    <name type="scientific">Pseudohongiella acticola</name>
    <dbReference type="NCBI Taxonomy" id="1524254"/>
    <lineage>
        <taxon>Bacteria</taxon>
        <taxon>Pseudomonadati</taxon>
        <taxon>Pseudomonadota</taxon>
        <taxon>Gammaproteobacteria</taxon>
        <taxon>Pseudomonadales</taxon>
        <taxon>Pseudohongiellaceae</taxon>
        <taxon>Pseudohongiella</taxon>
    </lineage>
</organism>
<dbReference type="Pfam" id="PF00350">
    <property type="entry name" value="Dynamin_N"/>
    <property type="match status" value="1"/>
</dbReference>
<feature type="transmembrane region" description="Helical" evidence="6">
    <location>
        <begin position="337"/>
        <end position="355"/>
    </location>
</feature>
<keyword evidence="4" id="KW-0342">GTP-binding</keyword>
<evidence type="ECO:0000259" key="7">
    <source>
        <dbReference type="Pfam" id="PF00350"/>
    </source>
</evidence>
<dbReference type="AlphaFoldDB" id="A0A1E8CHZ6"/>
<keyword evidence="6" id="KW-0812">Transmembrane</keyword>
<dbReference type="PANTHER" id="PTHR10465:SF0">
    <property type="entry name" value="SARCALUMENIN"/>
    <property type="match status" value="1"/>
</dbReference>
<feature type="transmembrane region" description="Helical" evidence="6">
    <location>
        <begin position="375"/>
        <end position="398"/>
    </location>
</feature>
<evidence type="ECO:0000256" key="5">
    <source>
        <dbReference type="ARBA" id="ARBA00023136"/>
    </source>
</evidence>
<dbReference type="GO" id="GO:0008053">
    <property type="term" value="P:mitochondrial fusion"/>
    <property type="evidence" value="ECO:0007669"/>
    <property type="project" value="TreeGrafter"/>
</dbReference>
<dbReference type="GO" id="GO:0005525">
    <property type="term" value="F:GTP binding"/>
    <property type="evidence" value="ECO:0007669"/>
    <property type="project" value="UniProtKB-KW"/>
</dbReference>
<feature type="domain" description="Dynamin N-terminal" evidence="7">
    <location>
        <begin position="60"/>
        <end position="209"/>
    </location>
</feature>
<name>A0A1E8CHZ6_9GAMM</name>
<dbReference type="SUPFAM" id="SSF52540">
    <property type="entry name" value="P-loop containing nucleoside triphosphate hydrolases"/>
    <property type="match status" value="1"/>
</dbReference>
<accession>A0A1E8CHZ6</accession>
<dbReference type="STRING" id="1524254.PHACT_01130"/>
<comment type="subcellular location">
    <subcellularLocation>
        <location evidence="1">Membrane</location>
    </subcellularLocation>
</comment>
<evidence type="ECO:0000256" key="1">
    <source>
        <dbReference type="ARBA" id="ARBA00004370"/>
    </source>
</evidence>
<dbReference type="GO" id="GO:0016020">
    <property type="term" value="C:membrane"/>
    <property type="evidence" value="ECO:0007669"/>
    <property type="project" value="UniProtKB-SubCell"/>
</dbReference>
<comment type="caution">
    <text evidence="8">The sequence shown here is derived from an EMBL/GenBank/DDBJ whole genome shotgun (WGS) entry which is preliminary data.</text>
</comment>
<dbReference type="Gene3D" id="3.40.50.300">
    <property type="entry name" value="P-loop containing nucleotide triphosphate hydrolases"/>
    <property type="match status" value="1"/>
</dbReference>
<dbReference type="InterPro" id="IPR045063">
    <property type="entry name" value="Dynamin_N"/>
</dbReference>
<evidence type="ECO:0000256" key="4">
    <source>
        <dbReference type="ARBA" id="ARBA00023134"/>
    </source>
</evidence>
<evidence type="ECO:0000256" key="3">
    <source>
        <dbReference type="ARBA" id="ARBA00022801"/>
    </source>
</evidence>
<evidence type="ECO:0000256" key="2">
    <source>
        <dbReference type="ARBA" id="ARBA00022741"/>
    </source>
</evidence>
<keyword evidence="5 6" id="KW-0472">Membrane</keyword>
<dbReference type="GO" id="GO:0003924">
    <property type="term" value="F:GTPase activity"/>
    <property type="evidence" value="ECO:0007669"/>
    <property type="project" value="InterPro"/>
</dbReference>
<dbReference type="RefSeq" id="WP_070115540.1">
    <property type="nucleotide sequence ID" value="NZ_MASR01000001.1"/>
</dbReference>
<dbReference type="PANTHER" id="PTHR10465">
    <property type="entry name" value="TRANSMEMBRANE GTPASE FZO1"/>
    <property type="match status" value="1"/>
</dbReference>
<protein>
    <submittedName>
        <fullName evidence="8">Dynamin family protein</fullName>
    </submittedName>
</protein>
<dbReference type="OrthoDB" id="8541181at2"/>
<reference evidence="9" key="1">
    <citation type="submission" date="2016-07" db="EMBL/GenBank/DDBJ databases">
        <authorList>
            <person name="Florea S."/>
            <person name="Webb J.S."/>
            <person name="Jaromczyk J."/>
            <person name="Schardl C.L."/>
        </authorList>
    </citation>
    <scope>NUCLEOTIDE SEQUENCE [LARGE SCALE GENOMIC DNA]</scope>
    <source>
        <strain evidence="9">KCTC 42131</strain>
    </source>
</reference>
<proteinExistence type="predicted"/>
<evidence type="ECO:0000256" key="6">
    <source>
        <dbReference type="SAM" id="Phobius"/>
    </source>
</evidence>
<gene>
    <name evidence="8" type="ORF">PHACT_01130</name>
</gene>
<dbReference type="Proteomes" id="UP000175669">
    <property type="component" value="Unassembled WGS sequence"/>
</dbReference>
<keyword evidence="3" id="KW-0378">Hydrolase</keyword>
<evidence type="ECO:0000313" key="8">
    <source>
        <dbReference type="EMBL" id="OFE11915.1"/>
    </source>
</evidence>
<dbReference type="EMBL" id="MASR01000001">
    <property type="protein sequence ID" value="OFE11915.1"/>
    <property type="molecule type" value="Genomic_DNA"/>
</dbReference>